<feature type="compositionally biased region" description="Basic residues" evidence="1">
    <location>
        <begin position="72"/>
        <end position="91"/>
    </location>
</feature>
<reference evidence="2" key="2">
    <citation type="submission" date="2023-05" db="EMBL/GenBank/DDBJ databases">
        <authorList>
            <consortium name="Lawrence Berkeley National Laboratory"/>
            <person name="Steindorff A."/>
            <person name="Hensen N."/>
            <person name="Bonometti L."/>
            <person name="Westerberg I."/>
            <person name="Brannstrom I.O."/>
            <person name="Guillou S."/>
            <person name="Cros-Aarteil S."/>
            <person name="Calhoun S."/>
            <person name="Haridas S."/>
            <person name="Kuo A."/>
            <person name="Mondo S."/>
            <person name="Pangilinan J."/>
            <person name="Riley R."/>
            <person name="Labutti K."/>
            <person name="Andreopoulos B."/>
            <person name="Lipzen A."/>
            <person name="Chen C."/>
            <person name="Yanf M."/>
            <person name="Daum C."/>
            <person name="Ng V."/>
            <person name="Clum A."/>
            <person name="Ohm R."/>
            <person name="Martin F."/>
            <person name="Silar P."/>
            <person name="Natvig D."/>
            <person name="Lalanne C."/>
            <person name="Gautier V."/>
            <person name="Ament-Velasquez S.L."/>
            <person name="Kruys A."/>
            <person name="Hutchinson M.I."/>
            <person name="Powell A.J."/>
            <person name="Barry K."/>
            <person name="Miller A.N."/>
            <person name="Grigoriev I.V."/>
            <person name="Debuchy R."/>
            <person name="Gladieux P."/>
            <person name="Thoren M.H."/>
            <person name="Johannesson H."/>
        </authorList>
    </citation>
    <scope>NUCLEOTIDE SEQUENCE</scope>
    <source>
        <strain evidence="2">CBS 359.72</strain>
    </source>
</reference>
<gene>
    <name evidence="2" type="ORF">C7999DRAFT_35211</name>
</gene>
<proteinExistence type="predicted"/>
<dbReference type="Proteomes" id="UP001303647">
    <property type="component" value="Unassembled WGS sequence"/>
</dbReference>
<reference evidence="2" key="1">
    <citation type="journal article" date="2023" name="Mol. Phylogenet. Evol.">
        <title>Genome-scale phylogeny and comparative genomics of the fungal order Sordariales.</title>
        <authorList>
            <person name="Hensen N."/>
            <person name="Bonometti L."/>
            <person name="Westerberg I."/>
            <person name="Brannstrom I.O."/>
            <person name="Guillou S."/>
            <person name="Cros-Aarteil S."/>
            <person name="Calhoun S."/>
            <person name="Haridas S."/>
            <person name="Kuo A."/>
            <person name="Mondo S."/>
            <person name="Pangilinan J."/>
            <person name="Riley R."/>
            <person name="LaButti K."/>
            <person name="Andreopoulos B."/>
            <person name="Lipzen A."/>
            <person name="Chen C."/>
            <person name="Yan M."/>
            <person name="Daum C."/>
            <person name="Ng V."/>
            <person name="Clum A."/>
            <person name="Steindorff A."/>
            <person name="Ohm R.A."/>
            <person name="Martin F."/>
            <person name="Silar P."/>
            <person name="Natvig D.O."/>
            <person name="Lalanne C."/>
            <person name="Gautier V."/>
            <person name="Ament-Velasquez S.L."/>
            <person name="Kruys A."/>
            <person name="Hutchinson M.I."/>
            <person name="Powell A.J."/>
            <person name="Barry K."/>
            <person name="Miller A.N."/>
            <person name="Grigoriev I.V."/>
            <person name="Debuchy R."/>
            <person name="Gladieux P."/>
            <person name="Hiltunen Thoren M."/>
            <person name="Johannesson H."/>
        </authorList>
    </citation>
    <scope>NUCLEOTIDE SEQUENCE</scope>
    <source>
        <strain evidence="2">CBS 359.72</strain>
    </source>
</reference>
<dbReference type="EMBL" id="MU857739">
    <property type="protein sequence ID" value="KAK4244432.1"/>
    <property type="molecule type" value="Genomic_DNA"/>
</dbReference>
<evidence type="ECO:0000256" key="1">
    <source>
        <dbReference type="SAM" id="MobiDB-lite"/>
    </source>
</evidence>
<evidence type="ECO:0000313" key="3">
    <source>
        <dbReference type="Proteomes" id="UP001303647"/>
    </source>
</evidence>
<accession>A0AAN7CNQ7</accession>
<feature type="compositionally biased region" description="Low complexity" evidence="1">
    <location>
        <begin position="114"/>
        <end position="123"/>
    </location>
</feature>
<name>A0AAN7CNQ7_9PEZI</name>
<feature type="region of interest" description="Disordered" evidence="1">
    <location>
        <begin position="44"/>
        <end position="123"/>
    </location>
</feature>
<keyword evidence="3" id="KW-1185">Reference proteome</keyword>
<dbReference type="AlphaFoldDB" id="A0AAN7CNQ7"/>
<comment type="caution">
    <text evidence="2">The sequence shown here is derived from an EMBL/GenBank/DDBJ whole genome shotgun (WGS) entry which is preliminary data.</text>
</comment>
<feature type="compositionally biased region" description="Gly residues" evidence="1">
    <location>
        <begin position="92"/>
        <end position="105"/>
    </location>
</feature>
<organism evidence="2 3">
    <name type="scientific">Corynascus novoguineensis</name>
    <dbReference type="NCBI Taxonomy" id="1126955"/>
    <lineage>
        <taxon>Eukaryota</taxon>
        <taxon>Fungi</taxon>
        <taxon>Dikarya</taxon>
        <taxon>Ascomycota</taxon>
        <taxon>Pezizomycotina</taxon>
        <taxon>Sordariomycetes</taxon>
        <taxon>Sordariomycetidae</taxon>
        <taxon>Sordariales</taxon>
        <taxon>Chaetomiaceae</taxon>
        <taxon>Corynascus</taxon>
    </lineage>
</organism>
<sequence>MCYFQRIWWGCGCYFGVILTRRCEHRGTLCCQRRHLLDRWGLTTLCPRHRDPPLRLTDSSDNNDNDDNSNSCRRHHRRHRDGGGVGRRRSGSRGGNGGGGGLGGDDAGDGEVNSSGSGYSSSE</sequence>
<evidence type="ECO:0000313" key="2">
    <source>
        <dbReference type="EMBL" id="KAK4244432.1"/>
    </source>
</evidence>
<protein>
    <submittedName>
        <fullName evidence="2">Uncharacterized protein</fullName>
    </submittedName>
</protein>